<evidence type="ECO:0000256" key="4">
    <source>
        <dbReference type="ARBA" id="ARBA00022475"/>
    </source>
</evidence>
<dbReference type="PROSITE" id="PS01229">
    <property type="entry name" value="COF_2"/>
    <property type="match status" value="1"/>
</dbReference>
<evidence type="ECO:0000313" key="21">
    <source>
        <dbReference type="Proteomes" id="UP000239759"/>
    </source>
</evidence>
<dbReference type="Pfam" id="PF00122">
    <property type="entry name" value="E1-E2_ATPase"/>
    <property type="match status" value="1"/>
</dbReference>
<dbReference type="Gene3D" id="3.40.1110.10">
    <property type="entry name" value="Calcium-transporting ATPase, cytoplasmic domain N"/>
    <property type="match status" value="1"/>
</dbReference>
<evidence type="ECO:0000313" key="20">
    <source>
        <dbReference type="EMBL" id="PPB02025.1"/>
    </source>
</evidence>
<dbReference type="CDD" id="cd00371">
    <property type="entry name" value="HMA"/>
    <property type="match status" value="1"/>
</dbReference>
<dbReference type="InterPro" id="IPR006121">
    <property type="entry name" value="HMA_dom"/>
</dbReference>
<dbReference type="GO" id="GO:0008551">
    <property type="term" value="F:P-type cadmium transporter activity"/>
    <property type="evidence" value="ECO:0007669"/>
    <property type="project" value="UniProtKB-EC"/>
</dbReference>
<dbReference type="Gene3D" id="3.40.50.1000">
    <property type="entry name" value="HAD superfamily/HAD-like"/>
    <property type="match status" value="1"/>
</dbReference>
<evidence type="ECO:0000256" key="15">
    <source>
        <dbReference type="ARBA" id="ARBA00039103"/>
    </source>
</evidence>
<evidence type="ECO:0000256" key="9">
    <source>
        <dbReference type="ARBA" id="ARBA00022741"/>
    </source>
</evidence>
<dbReference type="GO" id="GO:0046872">
    <property type="term" value="F:metal ion binding"/>
    <property type="evidence" value="ECO:0007669"/>
    <property type="project" value="UniProtKB-KW"/>
</dbReference>
<dbReference type="SUPFAM" id="SSF81653">
    <property type="entry name" value="Calcium ATPase, transduction domain A"/>
    <property type="match status" value="1"/>
</dbReference>
<name>A0AAP8QDG1_BRELA</name>
<keyword evidence="8 17" id="KW-0479">Metal-binding</keyword>
<evidence type="ECO:0000256" key="5">
    <source>
        <dbReference type="ARBA" id="ARBA00022539"/>
    </source>
</evidence>
<dbReference type="SFLD" id="SFLDS00003">
    <property type="entry name" value="Haloacid_Dehalogenase"/>
    <property type="match status" value="1"/>
</dbReference>
<keyword evidence="11" id="KW-1278">Translocase</keyword>
<evidence type="ECO:0000256" key="16">
    <source>
        <dbReference type="ARBA" id="ARBA00049338"/>
    </source>
</evidence>
<dbReference type="Proteomes" id="UP000239759">
    <property type="component" value="Unassembled WGS sequence"/>
</dbReference>
<dbReference type="FunFam" id="2.70.150.10:FF:000002">
    <property type="entry name" value="Copper-transporting ATPase 1, putative"/>
    <property type="match status" value="1"/>
</dbReference>
<evidence type="ECO:0000256" key="13">
    <source>
        <dbReference type="ARBA" id="ARBA00023065"/>
    </source>
</evidence>
<evidence type="ECO:0000256" key="18">
    <source>
        <dbReference type="SAM" id="MobiDB-lite"/>
    </source>
</evidence>
<dbReference type="SFLD" id="SFLDF00027">
    <property type="entry name" value="p-type_atpase"/>
    <property type="match status" value="1"/>
</dbReference>
<dbReference type="InterPro" id="IPR017969">
    <property type="entry name" value="Heavy-metal-associated_CS"/>
</dbReference>
<dbReference type="InterPro" id="IPR023214">
    <property type="entry name" value="HAD_sf"/>
</dbReference>
<evidence type="ECO:0000256" key="17">
    <source>
        <dbReference type="RuleBase" id="RU362081"/>
    </source>
</evidence>
<evidence type="ECO:0000256" key="8">
    <source>
        <dbReference type="ARBA" id="ARBA00022723"/>
    </source>
</evidence>
<dbReference type="NCBIfam" id="TIGR01525">
    <property type="entry name" value="ATPase-IB_hvy"/>
    <property type="match status" value="1"/>
</dbReference>
<dbReference type="EC" id="7.2.2.21" evidence="15"/>
<dbReference type="RefSeq" id="WP_104032145.1">
    <property type="nucleotide sequence ID" value="NZ_PRKQ01000015.1"/>
</dbReference>
<dbReference type="PROSITE" id="PS00154">
    <property type="entry name" value="ATPASE_E1_E2"/>
    <property type="match status" value="1"/>
</dbReference>
<dbReference type="SUPFAM" id="SSF55008">
    <property type="entry name" value="HMA, heavy metal-associated domain"/>
    <property type="match status" value="1"/>
</dbReference>
<evidence type="ECO:0000256" key="14">
    <source>
        <dbReference type="ARBA" id="ARBA00023136"/>
    </source>
</evidence>
<dbReference type="Gene3D" id="2.70.150.10">
    <property type="entry name" value="Calcium-transporting ATPase, cytoplasmic transduction domain A"/>
    <property type="match status" value="1"/>
</dbReference>
<dbReference type="InterPro" id="IPR018303">
    <property type="entry name" value="ATPase_P-typ_P_site"/>
</dbReference>
<feature type="compositionally biased region" description="Basic and acidic residues" evidence="18">
    <location>
        <begin position="37"/>
        <end position="57"/>
    </location>
</feature>
<keyword evidence="12 17" id="KW-1133">Transmembrane helix</keyword>
<evidence type="ECO:0000256" key="6">
    <source>
        <dbReference type="ARBA" id="ARBA00022553"/>
    </source>
</evidence>
<dbReference type="PROSITE" id="PS01047">
    <property type="entry name" value="HMA_1"/>
    <property type="match status" value="1"/>
</dbReference>
<evidence type="ECO:0000256" key="2">
    <source>
        <dbReference type="ARBA" id="ARBA00006024"/>
    </source>
</evidence>
<dbReference type="InterPro" id="IPR023299">
    <property type="entry name" value="ATPase_P-typ_cyto_dom_N"/>
</dbReference>
<dbReference type="GO" id="GO:0005524">
    <property type="term" value="F:ATP binding"/>
    <property type="evidence" value="ECO:0007669"/>
    <property type="project" value="UniProtKB-UniRule"/>
</dbReference>
<feature type="compositionally biased region" description="Basic and acidic residues" evidence="18">
    <location>
        <begin position="1"/>
        <end position="12"/>
    </location>
</feature>
<keyword evidence="13" id="KW-0406">Ion transport</keyword>
<dbReference type="GO" id="GO:0016887">
    <property type="term" value="F:ATP hydrolysis activity"/>
    <property type="evidence" value="ECO:0007669"/>
    <property type="project" value="InterPro"/>
</dbReference>
<proteinExistence type="inferred from homology"/>
<dbReference type="SUPFAM" id="SSF56784">
    <property type="entry name" value="HAD-like"/>
    <property type="match status" value="1"/>
</dbReference>
<evidence type="ECO:0000256" key="10">
    <source>
        <dbReference type="ARBA" id="ARBA00022840"/>
    </source>
</evidence>
<dbReference type="NCBIfam" id="TIGR01511">
    <property type="entry name" value="ATPase-IB1_Cu"/>
    <property type="match status" value="1"/>
</dbReference>
<evidence type="ECO:0000256" key="7">
    <source>
        <dbReference type="ARBA" id="ARBA00022692"/>
    </source>
</evidence>
<dbReference type="SFLD" id="SFLDG00002">
    <property type="entry name" value="C1.7:_P-type_atpase_like"/>
    <property type="match status" value="1"/>
</dbReference>
<dbReference type="InterPro" id="IPR027256">
    <property type="entry name" value="P-typ_ATPase_IB"/>
</dbReference>
<dbReference type="InterPro" id="IPR001757">
    <property type="entry name" value="P_typ_ATPase"/>
</dbReference>
<keyword evidence="7 17" id="KW-0812">Transmembrane</keyword>
<dbReference type="Gene3D" id="3.30.70.100">
    <property type="match status" value="1"/>
</dbReference>
<dbReference type="PANTHER" id="PTHR48085:SF5">
    <property type="entry name" value="CADMIUM_ZINC-TRANSPORTING ATPASE HMA4-RELATED"/>
    <property type="match status" value="1"/>
</dbReference>
<evidence type="ECO:0000256" key="11">
    <source>
        <dbReference type="ARBA" id="ARBA00022967"/>
    </source>
</evidence>
<feature type="transmembrane region" description="Helical" evidence="17">
    <location>
        <begin position="233"/>
        <end position="254"/>
    </location>
</feature>
<dbReference type="NCBIfam" id="TIGR01494">
    <property type="entry name" value="ATPase_P-type"/>
    <property type="match status" value="1"/>
</dbReference>
<keyword evidence="5" id="KW-0104">Cadmium</keyword>
<dbReference type="InterPro" id="IPR044492">
    <property type="entry name" value="P_typ_ATPase_HD_dom"/>
</dbReference>
<keyword evidence="4 17" id="KW-1003">Cell membrane</keyword>
<dbReference type="InterPro" id="IPR036412">
    <property type="entry name" value="HAD-like_sf"/>
</dbReference>
<gene>
    <name evidence="20" type="ORF">C4A77_13365</name>
</gene>
<dbReference type="EMBL" id="PRKQ01000015">
    <property type="protein sequence ID" value="PPB02025.1"/>
    <property type="molecule type" value="Genomic_DNA"/>
</dbReference>
<evidence type="ECO:0000256" key="3">
    <source>
        <dbReference type="ARBA" id="ARBA00022448"/>
    </source>
</evidence>
<dbReference type="PROSITE" id="PS50846">
    <property type="entry name" value="HMA_2"/>
    <property type="match status" value="1"/>
</dbReference>
<sequence length="817" mass="89094">MRKNLNDKHNGQEKNSNYSHVEHQDNEIVTKTCCGEQGHHSHTDHHQHEHCGDTGHSHHDHHHNDHSHKHHEHNHHEHNHHEHKHQEHKHQEHNHTGHSHGAGCCFAEHELATTVLANKTATQVYHIEGMDCGSCALTLQKHVQKTLNMPEVEVNFSTAKMRLGKKANVEKVLQAITEAGYKGTYQDGSDHFSNIEPEAWWQNEAVQRTGIAGFFILVGLLLKAYQIELLGNTAYAIAMVVAGLKPLKAAWYALKSKSADMNLLMSLAAIGAAFIGEWLEGATVVFLFGLGNSLQTLSINKTRQSIRSLLRLAPKEAMVYREQEWVSIPVKDVEVGERLLIKAGEGIPLDGFIVKGISTFNQAPITGESMPVDKGVGDTLFAGSINETAVVEMEVTKIGSDSTLARIIHLVEEAQEKKAPTEQFVEKFARIYTPIVIVVALAVIILPPLFTGEWQHWFYRGLELLVIACPCALVISTPVAVVSAIGSAARHGVLIKGGAALESIGHLKQVAFDKTGTITTGKLHVEKILTLQQYTESEILEKAAMIEQSSHHPIATAILLQAKKNGILTQDSDNHQTIVGKGASATLSGITYLAGNEKLFTEHKVELGLLQEQIKEEQQAGKTIVLVGTTKEIWGALIISDTIRPTSQRVMQQLHGIGVKTLLLTGDNAGAAQHMAQKVGIGHVQAGLLPEDKLEAIKVAKKRERGTIAMVGDGINDAPALATADVGIAMGGAGTDTAMETAGIVLMADDLEKLPYVIGLSQQALAIIKQNIYFSLLIKAIALLLIIPNWLTLWMAVISDTGAAMIVILNSMRLLRK</sequence>
<feature type="transmembrane region" description="Helical" evidence="17">
    <location>
        <begin position="431"/>
        <end position="450"/>
    </location>
</feature>
<dbReference type="NCBIfam" id="TIGR01512">
    <property type="entry name" value="ATPase-IB2_Cd"/>
    <property type="match status" value="1"/>
</dbReference>
<dbReference type="PRINTS" id="PR00941">
    <property type="entry name" value="CDATPASE"/>
</dbReference>
<keyword evidence="14 17" id="KW-0472">Membrane</keyword>
<dbReference type="PANTHER" id="PTHR48085">
    <property type="entry name" value="CADMIUM/ZINC-TRANSPORTING ATPASE HMA2-RELATED"/>
    <property type="match status" value="1"/>
</dbReference>
<evidence type="ECO:0000256" key="12">
    <source>
        <dbReference type="ARBA" id="ARBA00022989"/>
    </source>
</evidence>
<feature type="transmembrane region" description="Helical" evidence="17">
    <location>
        <begin position="771"/>
        <end position="787"/>
    </location>
</feature>
<organism evidence="20 21">
    <name type="scientific">Brevibacillus laterosporus</name>
    <name type="common">Bacillus laterosporus</name>
    <dbReference type="NCBI Taxonomy" id="1465"/>
    <lineage>
        <taxon>Bacteria</taxon>
        <taxon>Bacillati</taxon>
        <taxon>Bacillota</taxon>
        <taxon>Bacilli</taxon>
        <taxon>Bacillales</taxon>
        <taxon>Paenibacillaceae</taxon>
        <taxon>Brevibacillus</taxon>
    </lineage>
</organism>
<keyword evidence="9 17" id="KW-0547">Nucleotide-binding</keyword>
<protein>
    <recommendedName>
        <fullName evidence="15">Cd(2+)-exporting ATPase</fullName>
        <ecNumber evidence="15">7.2.2.21</ecNumber>
    </recommendedName>
</protein>
<reference evidence="20 21" key="1">
    <citation type="submission" date="2018-02" db="EMBL/GenBank/DDBJ databases">
        <title>Comparative analysis of genomes of three Brevibacillus laterosporus strains producers of potent antimicrobials isolated from silage.</title>
        <authorList>
            <person name="Kojic M."/>
            <person name="Miljkovic M."/>
            <person name="Studholme D."/>
            <person name="Filipic B."/>
        </authorList>
    </citation>
    <scope>NUCLEOTIDE SEQUENCE [LARGE SCALE GENOMIC DNA]</scope>
    <source>
        <strain evidence="20 21">BGSP11</strain>
    </source>
</reference>
<feature type="region of interest" description="Disordered" evidence="18">
    <location>
        <begin position="36"/>
        <end position="101"/>
    </location>
</feature>
<comment type="similarity">
    <text evidence="2 17">Belongs to the cation transport ATPase (P-type) (TC 3.A.3) family. Type IB subfamily.</text>
</comment>
<dbReference type="InterPro" id="IPR059000">
    <property type="entry name" value="ATPase_P-type_domA"/>
</dbReference>
<feature type="compositionally biased region" description="Basic residues" evidence="18">
    <location>
        <begin position="58"/>
        <end position="88"/>
    </location>
</feature>
<evidence type="ECO:0000259" key="19">
    <source>
        <dbReference type="PROSITE" id="PS50846"/>
    </source>
</evidence>
<evidence type="ECO:0000256" key="1">
    <source>
        <dbReference type="ARBA" id="ARBA00004651"/>
    </source>
</evidence>
<feature type="region of interest" description="Disordered" evidence="18">
    <location>
        <begin position="1"/>
        <end position="24"/>
    </location>
</feature>
<keyword evidence="10 17" id="KW-0067">ATP-binding</keyword>
<dbReference type="Pfam" id="PF00702">
    <property type="entry name" value="Hydrolase"/>
    <property type="match status" value="1"/>
</dbReference>
<comment type="subcellular location">
    <subcellularLocation>
        <location evidence="1">Cell membrane</location>
        <topology evidence="1">Multi-pass membrane protein</topology>
    </subcellularLocation>
</comment>
<feature type="transmembrane region" description="Helical" evidence="17">
    <location>
        <begin position="462"/>
        <end position="486"/>
    </location>
</feature>
<dbReference type="InterPro" id="IPR036163">
    <property type="entry name" value="HMA_dom_sf"/>
</dbReference>
<keyword evidence="3" id="KW-0813">Transport</keyword>
<dbReference type="AlphaFoldDB" id="A0AAP8QDG1"/>
<feature type="domain" description="HMA" evidence="19">
    <location>
        <begin position="121"/>
        <end position="184"/>
    </location>
</feature>
<dbReference type="InterPro" id="IPR051014">
    <property type="entry name" value="Cation_Transport_ATPase_IB"/>
</dbReference>
<dbReference type="PRINTS" id="PR00119">
    <property type="entry name" value="CATATPASE"/>
</dbReference>
<dbReference type="SUPFAM" id="SSF81665">
    <property type="entry name" value="Calcium ATPase, transmembrane domain M"/>
    <property type="match status" value="1"/>
</dbReference>
<dbReference type="InterPro" id="IPR008250">
    <property type="entry name" value="ATPase_P-typ_transduc_dom_A_sf"/>
</dbReference>
<comment type="catalytic activity">
    <reaction evidence="16">
        <text>Cd(2+)(in) + ATP + H2O = Cd(2+)(out) + ADP + phosphate + H(+)</text>
        <dbReference type="Rhea" id="RHEA:12132"/>
        <dbReference type="ChEBI" id="CHEBI:15377"/>
        <dbReference type="ChEBI" id="CHEBI:15378"/>
        <dbReference type="ChEBI" id="CHEBI:30616"/>
        <dbReference type="ChEBI" id="CHEBI:43474"/>
        <dbReference type="ChEBI" id="CHEBI:48775"/>
        <dbReference type="ChEBI" id="CHEBI:456216"/>
        <dbReference type="EC" id="7.2.2.21"/>
    </reaction>
</comment>
<dbReference type="GO" id="GO:0005886">
    <property type="term" value="C:plasma membrane"/>
    <property type="evidence" value="ECO:0007669"/>
    <property type="project" value="UniProtKB-SubCell"/>
</dbReference>
<comment type="caution">
    <text evidence="20">The sequence shown here is derived from an EMBL/GenBank/DDBJ whole genome shotgun (WGS) entry which is preliminary data.</text>
</comment>
<dbReference type="InterPro" id="IPR023298">
    <property type="entry name" value="ATPase_P-typ_TM_dom_sf"/>
</dbReference>
<accession>A0AAP8QDG1</accession>
<keyword evidence="6" id="KW-0597">Phosphoprotein</keyword>